<sequence length="353" mass="39047">MQAGERVSQNTDLSAFKPAWWLKNCHLQTIFAKYLAPKLPLTLTAELFDLPDGDELMLHWGSVQPNAQTPLVLLLHGLEGNFRSHYVRGMMHSLQRQGFACVLMHFRGCHGEANKLPRAYHSGDTADVAVVINMLQQRFPGAPLAAVGFSLGGNVLMKYCGEQAEHCPLQAAVAVSAPLQLSASADRINQGFSRLYQRYLLGRLKATMRRKLQKHQPFPLALTSNDIQQLRTIRQFDDVLTAPLHGFADAEDYYHQASAKPYLARITRPCLLIHAKDDPFLASSVIPSQPQPPLQLLLSSHGGHVGFISGGSPWRPIYWLDLIIPAFLQQHLRNTTDAHPLSGIESGNAASAD</sequence>
<dbReference type="RefSeq" id="WP_127698583.1">
    <property type="nucleotide sequence ID" value="NZ_SACS01000007.1"/>
</dbReference>
<dbReference type="InterPro" id="IPR050960">
    <property type="entry name" value="AB_hydrolase_4_sf"/>
</dbReference>
<organism evidence="6 7">
    <name type="scientific">Rheinheimera riviphila</name>
    <dbReference type="NCBI Taxonomy" id="1834037"/>
    <lineage>
        <taxon>Bacteria</taxon>
        <taxon>Pseudomonadati</taxon>
        <taxon>Pseudomonadota</taxon>
        <taxon>Gammaproteobacteria</taxon>
        <taxon>Chromatiales</taxon>
        <taxon>Chromatiaceae</taxon>
        <taxon>Rheinheimera</taxon>
    </lineage>
</organism>
<feature type="active site" description="Charge relay system" evidence="4">
    <location>
        <position position="150"/>
    </location>
</feature>
<evidence type="ECO:0000313" key="7">
    <source>
        <dbReference type="Proteomes" id="UP000283077"/>
    </source>
</evidence>
<evidence type="ECO:0000259" key="5">
    <source>
        <dbReference type="Pfam" id="PF00561"/>
    </source>
</evidence>
<dbReference type="PIRSF" id="PIRSF005211">
    <property type="entry name" value="Ab_hydro_YheT"/>
    <property type="match status" value="1"/>
</dbReference>
<dbReference type="InterPro" id="IPR029058">
    <property type="entry name" value="AB_hydrolase_fold"/>
</dbReference>
<dbReference type="PANTHER" id="PTHR10794:SF94">
    <property type="entry name" value="ESTERASE YHET-RELATED"/>
    <property type="match status" value="1"/>
</dbReference>
<evidence type="ECO:0000256" key="4">
    <source>
        <dbReference type="PIRSR" id="PIRSR005211-1"/>
    </source>
</evidence>
<evidence type="ECO:0000256" key="3">
    <source>
        <dbReference type="ARBA" id="ARBA00022801"/>
    </source>
</evidence>
<evidence type="ECO:0000313" key="6">
    <source>
        <dbReference type="EMBL" id="RVU39876.1"/>
    </source>
</evidence>
<dbReference type="Pfam" id="PF00561">
    <property type="entry name" value="Abhydrolase_1"/>
    <property type="match status" value="1"/>
</dbReference>
<dbReference type="PANTHER" id="PTHR10794">
    <property type="entry name" value="ABHYDROLASE DOMAIN-CONTAINING PROTEIN"/>
    <property type="match status" value="1"/>
</dbReference>
<protein>
    <submittedName>
        <fullName evidence="6">Hydrolase</fullName>
    </submittedName>
</protein>
<evidence type="ECO:0000256" key="1">
    <source>
        <dbReference type="ARBA" id="ARBA00010884"/>
    </source>
</evidence>
<dbReference type="PROSITE" id="PS01133">
    <property type="entry name" value="UPF0017"/>
    <property type="match status" value="1"/>
</dbReference>
<dbReference type="InterPro" id="IPR000073">
    <property type="entry name" value="AB_hydrolase_1"/>
</dbReference>
<accession>A0A437QZC0</accession>
<dbReference type="GO" id="GO:0047372">
    <property type="term" value="F:monoacylglycerol lipase activity"/>
    <property type="evidence" value="ECO:0007669"/>
    <property type="project" value="TreeGrafter"/>
</dbReference>
<dbReference type="Gene3D" id="3.40.50.1820">
    <property type="entry name" value="alpha/beta hydrolase"/>
    <property type="match status" value="1"/>
</dbReference>
<keyword evidence="2" id="KW-0719">Serine esterase</keyword>
<dbReference type="NCBIfam" id="NF008218">
    <property type="entry name" value="PRK10985.1"/>
    <property type="match status" value="1"/>
</dbReference>
<dbReference type="AlphaFoldDB" id="A0A437QZC0"/>
<gene>
    <name evidence="6" type="ORF">EOE67_08135</name>
</gene>
<dbReference type="InterPro" id="IPR000952">
    <property type="entry name" value="AB_hydrolase_4_CS"/>
</dbReference>
<dbReference type="InterPro" id="IPR012020">
    <property type="entry name" value="ABHD4"/>
</dbReference>
<name>A0A437QZC0_9GAMM</name>
<dbReference type="OrthoDB" id="332676at2"/>
<comment type="similarity">
    <text evidence="1">Belongs to the AB hydrolase superfamily. AB hydrolase 4 family.</text>
</comment>
<feature type="active site" description="Charge relay system" evidence="4">
    <location>
        <position position="278"/>
    </location>
</feature>
<feature type="domain" description="AB hydrolase-1" evidence="5">
    <location>
        <begin position="70"/>
        <end position="309"/>
    </location>
</feature>
<proteinExistence type="inferred from homology"/>
<keyword evidence="3 6" id="KW-0378">Hydrolase</keyword>
<evidence type="ECO:0000256" key="2">
    <source>
        <dbReference type="ARBA" id="ARBA00022487"/>
    </source>
</evidence>
<feature type="active site" description="Charge relay system" evidence="4">
    <location>
        <position position="304"/>
    </location>
</feature>
<dbReference type="GO" id="GO:0034338">
    <property type="term" value="F:short-chain carboxylesterase activity"/>
    <property type="evidence" value="ECO:0007669"/>
    <property type="project" value="TreeGrafter"/>
</dbReference>
<comment type="caution">
    <text evidence="6">The sequence shown here is derived from an EMBL/GenBank/DDBJ whole genome shotgun (WGS) entry which is preliminary data.</text>
</comment>
<keyword evidence="7" id="KW-1185">Reference proteome</keyword>
<dbReference type="EMBL" id="SACS01000007">
    <property type="protein sequence ID" value="RVU39876.1"/>
    <property type="molecule type" value="Genomic_DNA"/>
</dbReference>
<dbReference type="SUPFAM" id="SSF53474">
    <property type="entry name" value="alpha/beta-Hydrolases"/>
    <property type="match status" value="1"/>
</dbReference>
<reference evidence="6 7" key="1">
    <citation type="submission" date="2019-01" db="EMBL/GenBank/DDBJ databases">
        <authorList>
            <person name="Chen W.-M."/>
        </authorList>
    </citation>
    <scope>NUCLEOTIDE SEQUENCE [LARGE SCALE GENOMIC DNA]</scope>
    <source>
        <strain evidence="6 7">KYPC3</strain>
    </source>
</reference>
<dbReference type="Proteomes" id="UP000283077">
    <property type="component" value="Unassembled WGS sequence"/>
</dbReference>